<accession>A0A5N6L660</accession>
<dbReference type="EMBL" id="VIBQ01000347">
    <property type="protein sequence ID" value="KAC0293743.1"/>
    <property type="molecule type" value="Genomic_DNA"/>
</dbReference>
<evidence type="ECO:0000313" key="3">
    <source>
        <dbReference type="EMBL" id="KAC0293743.1"/>
    </source>
</evidence>
<dbReference type="AlphaFoldDB" id="A0A5N6L660"/>
<dbReference type="GO" id="GO:0005634">
    <property type="term" value="C:nucleus"/>
    <property type="evidence" value="ECO:0007669"/>
    <property type="project" value="TreeGrafter"/>
</dbReference>
<evidence type="ECO:0000256" key="2">
    <source>
        <dbReference type="ARBA" id="ARBA00023306"/>
    </source>
</evidence>
<comment type="caution">
    <text evidence="3">The sequence shown here is derived from an EMBL/GenBank/DDBJ whole genome shotgun (WGS) entry which is preliminary data.</text>
</comment>
<name>A0A5N6L660_9ROSI</name>
<dbReference type="Proteomes" id="UP000327013">
    <property type="component" value="Unassembled WGS sequence"/>
</dbReference>
<dbReference type="InterPro" id="IPR040389">
    <property type="entry name" value="SMR"/>
</dbReference>
<proteinExistence type="predicted"/>
<dbReference type="GO" id="GO:0004860">
    <property type="term" value="F:protein kinase inhibitor activity"/>
    <property type="evidence" value="ECO:0007669"/>
    <property type="project" value="UniProtKB-KW"/>
</dbReference>
<dbReference type="PANTHER" id="PTHR33142:SF15">
    <property type="entry name" value="CYCLIN-DEPENDENT PROTEIN KINASE INHIBITOR SMR4"/>
    <property type="match status" value="1"/>
</dbReference>
<keyword evidence="1" id="KW-0649">Protein kinase inhibitor</keyword>
<keyword evidence="4" id="KW-1185">Reference proteome</keyword>
<reference evidence="3 4" key="1">
    <citation type="submission" date="2019-06" db="EMBL/GenBank/DDBJ databases">
        <title>A chromosomal-level reference genome of Carpinus fangiana (Coryloideae, Betulaceae).</title>
        <authorList>
            <person name="Yang X."/>
            <person name="Wang Z."/>
            <person name="Zhang L."/>
            <person name="Hao G."/>
            <person name="Liu J."/>
            <person name="Yang Y."/>
        </authorList>
    </citation>
    <scope>NUCLEOTIDE SEQUENCE [LARGE SCALE GENOMIC DNA]</scope>
    <source>
        <strain evidence="3">Cfa_2016G</strain>
        <tissue evidence="3">Leaf</tissue>
    </source>
</reference>
<evidence type="ECO:0000313" key="4">
    <source>
        <dbReference type="Proteomes" id="UP000327013"/>
    </source>
</evidence>
<organism evidence="3 4">
    <name type="scientific">Carpinus fangiana</name>
    <dbReference type="NCBI Taxonomy" id="176857"/>
    <lineage>
        <taxon>Eukaryota</taxon>
        <taxon>Viridiplantae</taxon>
        <taxon>Streptophyta</taxon>
        <taxon>Embryophyta</taxon>
        <taxon>Tracheophyta</taxon>
        <taxon>Spermatophyta</taxon>
        <taxon>Magnoliopsida</taxon>
        <taxon>eudicotyledons</taxon>
        <taxon>Gunneridae</taxon>
        <taxon>Pentapetalae</taxon>
        <taxon>rosids</taxon>
        <taxon>fabids</taxon>
        <taxon>Fagales</taxon>
        <taxon>Betulaceae</taxon>
        <taxon>Carpinus</taxon>
    </lineage>
</organism>
<keyword evidence="2" id="KW-0131">Cell cycle</keyword>
<protein>
    <submittedName>
        <fullName evidence="3">Uncharacterized protein</fullName>
    </submittedName>
</protein>
<sequence>MEVDEISEDGCTTPKPSDCQIPAVSVCPPPPKKKAFHDTQCCSLSEVVTAFGLE</sequence>
<dbReference type="OrthoDB" id="650965at2759"/>
<dbReference type="GO" id="GO:0032875">
    <property type="term" value="P:regulation of DNA endoreduplication"/>
    <property type="evidence" value="ECO:0007669"/>
    <property type="project" value="InterPro"/>
</dbReference>
<gene>
    <name evidence="3" type="ORF">FH972_027093</name>
</gene>
<dbReference type="PANTHER" id="PTHR33142">
    <property type="entry name" value="CYCLIN-DEPENDENT PROTEIN KINASE INHIBITOR SMR13"/>
    <property type="match status" value="1"/>
</dbReference>
<evidence type="ECO:0000256" key="1">
    <source>
        <dbReference type="ARBA" id="ARBA00023013"/>
    </source>
</evidence>